<reference evidence="1" key="1">
    <citation type="submission" date="2018-05" db="EMBL/GenBank/DDBJ databases">
        <authorList>
            <person name="Lanie J.A."/>
            <person name="Ng W.-L."/>
            <person name="Kazmierczak K.M."/>
            <person name="Andrzejewski T.M."/>
            <person name="Davidsen T.M."/>
            <person name="Wayne K.J."/>
            <person name="Tettelin H."/>
            <person name="Glass J.I."/>
            <person name="Rusch D."/>
            <person name="Podicherti R."/>
            <person name="Tsui H.-C.T."/>
            <person name="Winkler M.E."/>
        </authorList>
    </citation>
    <scope>NUCLEOTIDE SEQUENCE</scope>
</reference>
<proteinExistence type="predicted"/>
<dbReference type="EMBL" id="UINC01208817">
    <property type="protein sequence ID" value="SVE31551.1"/>
    <property type="molecule type" value="Genomic_DNA"/>
</dbReference>
<evidence type="ECO:0000313" key="1">
    <source>
        <dbReference type="EMBL" id="SVE31551.1"/>
    </source>
</evidence>
<protein>
    <submittedName>
        <fullName evidence="1">Uncharacterized protein</fullName>
    </submittedName>
</protein>
<organism evidence="1">
    <name type="scientific">marine metagenome</name>
    <dbReference type="NCBI Taxonomy" id="408172"/>
    <lineage>
        <taxon>unclassified sequences</taxon>
        <taxon>metagenomes</taxon>
        <taxon>ecological metagenomes</taxon>
    </lineage>
</organism>
<accession>A0A383CHC6</accession>
<feature type="non-terminal residue" evidence="1">
    <location>
        <position position="81"/>
    </location>
</feature>
<dbReference type="AlphaFoldDB" id="A0A383CHC6"/>
<sequence>MNIDDVDVDILRSLEIRQSMSHISKFYFNHDDREYILISYKGLAMFIDISNPYKPKYISRLLGYDGKWTDIRYINDHIYIK</sequence>
<name>A0A383CHC6_9ZZZZ</name>
<gene>
    <name evidence="1" type="ORF">METZ01_LOCUS484405</name>
</gene>